<dbReference type="Proteomes" id="UP001143856">
    <property type="component" value="Unassembled WGS sequence"/>
</dbReference>
<evidence type="ECO:0000313" key="2">
    <source>
        <dbReference type="Proteomes" id="UP001143856"/>
    </source>
</evidence>
<evidence type="ECO:0000313" key="1">
    <source>
        <dbReference type="EMBL" id="KAJ2998781.1"/>
    </source>
</evidence>
<keyword evidence="2" id="KW-1185">Reference proteome</keyword>
<name>A0ACC1PRT8_9PEZI</name>
<accession>A0ACC1PRT8</accession>
<comment type="caution">
    <text evidence="1">The sequence shown here is derived from an EMBL/GenBank/DDBJ whole genome shotgun (WGS) entry which is preliminary data.</text>
</comment>
<reference evidence="1" key="1">
    <citation type="submission" date="2022-10" db="EMBL/GenBank/DDBJ databases">
        <title>Genome Sequence of Xylaria curta.</title>
        <authorList>
            <person name="Buettner E."/>
        </authorList>
    </citation>
    <scope>NUCLEOTIDE SEQUENCE</scope>
    <source>
        <strain evidence="1">Babe10</strain>
    </source>
</reference>
<organism evidence="1 2">
    <name type="scientific">Xylaria curta</name>
    <dbReference type="NCBI Taxonomy" id="42375"/>
    <lineage>
        <taxon>Eukaryota</taxon>
        <taxon>Fungi</taxon>
        <taxon>Dikarya</taxon>
        <taxon>Ascomycota</taxon>
        <taxon>Pezizomycotina</taxon>
        <taxon>Sordariomycetes</taxon>
        <taxon>Xylariomycetidae</taxon>
        <taxon>Xylariales</taxon>
        <taxon>Xylariaceae</taxon>
        <taxon>Xylaria</taxon>
    </lineage>
</organism>
<dbReference type="EMBL" id="JAPDGR010000017">
    <property type="protein sequence ID" value="KAJ2998781.1"/>
    <property type="molecule type" value="Genomic_DNA"/>
</dbReference>
<sequence>MADPTTDTGNVFPPYRIEKDPFHKPPRVLRYYEVSLEGIPPTPSTVPAVHDEDKNGNKQNDFMSKIEGVTSDTSSEDIKSVLEEFASLKLDINRLARFAICRNAVKVVEYLVKKAGADLNGNDTKNRSAGCYAMWDYPDDQMFEFLASTLPQLENSTPQNYWGGALRFAITFKCFGALDFLLTKLYPDAQITDEITDKWVTQCDPVWGRGLVEAWFLRSILGYKRLECQIPPLFCVSTRRDARISFWLRSEDGSWSRPPVEFYDKDRAFIWVHLPWANYALRRYGQDAGCPTWGTDWLPSLFRQPFKAPSNPDLPYTDPVYESSFGATFGDVPRAFMIFPCLVLRSKSTHQKARIRINGMREKIQSKLVKSMLEPELTLDEAYFPSLPNGVLKDRNEFQVVSRKHRGIKAGEKTDDTQPILMVAQLWIWRCDSYILTAFSENNPENIPRWEEKYLEDFIKHLGTFVSRTPVSPCVQMGLILAHQILEFDNLQADGGFGNSQFSAKFSSLLDIFEESTADILEDVNTYMNLRAQPQSQSDTDPVVYPQLDIRKEKNFMFQIADIREELTMINRVLEQQSEVLQAFIEDSERYDPDVGGSPDHKLPRKFSKADKDEITDKPSKADKDETTEKPSTIDKETIKKEEAEKKKQNKQEEAEKKRKIKQEEAEKKKKWNQVKRSKNMIKKYQKRVKKIDEDAERVEKQIQDQLNLKRTYASIQDARASLILGTAVAGFTIITIIFAPLAFVTALFAPRWRRTGYSCVLYKLYWNMVCYG</sequence>
<gene>
    <name evidence="1" type="ORF">NUW58_g223</name>
</gene>
<protein>
    <submittedName>
        <fullName evidence="1">Uncharacterized protein</fullName>
    </submittedName>
</protein>
<proteinExistence type="predicted"/>